<dbReference type="OrthoDB" id="7065249at2"/>
<proteinExistence type="predicted"/>
<dbReference type="Proteomes" id="UP000238823">
    <property type="component" value="Unassembled WGS sequence"/>
</dbReference>
<organism evidence="1 2">
    <name type="scientific">Enhygromyxa salina</name>
    <dbReference type="NCBI Taxonomy" id="215803"/>
    <lineage>
        <taxon>Bacteria</taxon>
        <taxon>Pseudomonadati</taxon>
        <taxon>Myxococcota</taxon>
        <taxon>Polyangia</taxon>
        <taxon>Nannocystales</taxon>
        <taxon>Nannocystaceae</taxon>
        <taxon>Enhygromyxa</taxon>
    </lineage>
</organism>
<evidence type="ECO:0000313" key="2">
    <source>
        <dbReference type="Proteomes" id="UP000238823"/>
    </source>
</evidence>
<gene>
    <name evidence="1" type="ORF">ENSA7_07740</name>
</gene>
<reference evidence="1 2" key="1">
    <citation type="submission" date="2018-03" db="EMBL/GenBank/DDBJ databases">
        <title>Draft Genome Sequences of the Obligatory Marine Myxobacteria Enhygromyxa salina SWB007.</title>
        <authorList>
            <person name="Poehlein A."/>
            <person name="Moghaddam J.A."/>
            <person name="Harms H."/>
            <person name="Alanjari M."/>
            <person name="Koenig G.M."/>
            <person name="Daniel R."/>
            <person name="Schaeberle T.F."/>
        </authorList>
    </citation>
    <scope>NUCLEOTIDE SEQUENCE [LARGE SCALE GENOMIC DNA]</scope>
    <source>
        <strain evidence="1 2">SWB007</strain>
    </source>
</reference>
<dbReference type="EMBL" id="PVNL01000019">
    <property type="protein sequence ID" value="PRQ09532.1"/>
    <property type="molecule type" value="Genomic_DNA"/>
</dbReference>
<sequence>MSEPEPRCVHYQFVHVALRTLVFQEPRLATALWELDDPGPLLDDIALQVVRACRGRGEGGEIRAAHLSLHKLRLGGYPCVIIEMPPPIATTEAYMLAILGRPEGEVRPDTGDADDDQPGRRYFTLEYSSHRPSPHTVLGEWTAQGSHMNMGGGPEPTVEAFVAELARFVLD</sequence>
<protein>
    <submittedName>
        <fullName evidence="1">Uncharacterized protein</fullName>
    </submittedName>
</protein>
<name>A0A2S9YWV7_9BACT</name>
<dbReference type="RefSeq" id="WP_106087848.1">
    <property type="nucleotide sequence ID" value="NZ_PVNL01000019.1"/>
</dbReference>
<comment type="caution">
    <text evidence="1">The sequence shown here is derived from an EMBL/GenBank/DDBJ whole genome shotgun (WGS) entry which is preliminary data.</text>
</comment>
<dbReference type="AlphaFoldDB" id="A0A2S9YWV7"/>
<evidence type="ECO:0000313" key="1">
    <source>
        <dbReference type="EMBL" id="PRQ09532.1"/>
    </source>
</evidence>
<accession>A0A2S9YWV7</accession>